<organism evidence="1 2">
    <name type="scientific">Parascedosporium putredinis</name>
    <dbReference type="NCBI Taxonomy" id="1442378"/>
    <lineage>
        <taxon>Eukaryota</taxon>
        <taxon>Fungi</taxon>
        <taxon>Dikarya</taxon>
        <taxon>Ascomycota</taxon>
        <taxon>Pezizomycotina</taxon>
        <taxon>Sordariomycetes</taxon>
        <taxon>Hypocreomycetidae</taxon>
        <taxon>Microascales</taxon>
        <taxon>Microascaceae</taxon>
        <taxon>Parascedosporium</taxon>
    </lineage>
</organism>
<dbReference type="AlphaFoldDB" id="A0A9P1HAJ0"/>
<protein>
    <submittedName>
        <fullName evidence="1">Uncharacterized protein</fullName>
    </submittedName>
</protein>
<proteinExistence type="predicted"/>
<sequence>MMTVKNELASLKSALRVVGNDIISTKLELRANRYNAIVRMENMNATKRECKLARPKDIKTNEFIPNFPETVGEITLLSGEEADRILSALGFSESRDVRDKRVLVQRVIGMPISVECMEVDSR</sequence>
<keyword evidence="2" id="KW-1185">Reference proteome</keyword>
<dbReference type="EMBL" id="CALLCH030000019">
    <property type="protein sequence ID" value="CAI4218970.1"/>
    <property type="molecule type" value="Genomic_DNA"/>
</dbReference>
<dbReference type="OrthoDB" id="5413892at2759"/>
<reference evidence="1" key="1">
    <citation type="submission" date="2022-11" db="EMBL/GenBank/DDBJ databases">
        <authorList>
            <person name="Scott C."/>
            <person name="Bruce N."/>
        </authorList>
    </citation>
    <scope>NUCLEOTIDE SEQUENCE</scope>
</reference>
<gene>
    <name evidence="1" type="ORF">PPNO1_LOCUS8541</name>
</gene>
<accession>A0A9P1HAJ0</accession>
<evidence type="ECO:0000313" key="1">
    <source>
        <dbReference type="EMBL" id="CAI4218970.1"/>
    </source>
</evidence>
<name>A0A9P1HAJ0_9PEZI</name>
<dbReference type="Proteomes" id="UP000838763">
    <property type="component" value="Unassembled WGS sequence"/>
</dbReference>
<evidence type="ECO:0000313" key="2">
    <source>
        <dbReference type="Proteomes" id="UP000838763"/>
    </source>
</evidence>
<comment type="caution">
    <text evidence="1">The sequence shown here is derived from an EMBL/GenBank/DDBJ whole genome shotgun (WGS) entry which is preliminary data.</text>
</comment>